<dbReference type="GO" id="GO:0090482">
    <property type="term" value="F:vitamin transmembrane transporter activity"/>
    <property type="evidence" value="ECO:0007669"/>
    <property type="project" value="InterPro"/>
</dbReference>
<feature type="transmembrane region" description="Helical" evidence="2">
    <location>
        <begin position="165"/>
        <end position="183"/>
    </location>
</feature>
<keyword evidence="2" id="KW-1133">Transmembrane helix</keyword>
<dbReference type="Pfam" id="PF01770">
    <property type="entry name" value="Folate_carrier"/>
    <property type="match status" value="1"/>
</dbReference>
<comment type="similarity">
    <text evidence="1">Belongs to the reduced folate carrier (RFC) transporter (TC 2.A.48) family.</text>
</comment>
<protein>
    <submittedName>
        <fullName evidence="3">Uncharacterized protein</fullName>
    </submittedName>
</protein>
<dbReference type="Proteomes" id="UP001152759">
    <property type="component" value="Chromosome 1"/>
</dbReference>
<dbReference type="SUPFAM" id="SSF103473">
    <property type="entry name" value="MFS general substrate transporter"/>
    <property type="match status" value="1"/>
</dbReference>
<proteinExistence type="inferred from homology"/>
<name>A0A9P0A1P3_BEMTA</name>
<keyword evidence="2" id="KW-0812">Transmembrane</keyword>
<feature type="non-terminal residue" evidence="3">
    <location>
        <position position="343"/>
    </location>
</feature>
<evidence type="ECO:0000313" key="3">
    <source>
        <dbReference type="EMBL" id="CAH0382361.1"/>
    </source>
</evidence>
<dbReference type="InterPro" id="IPR002666">
    <property type="entry name" value="Folate_carrier"/>
</dbReference>
<keyword evidence="4" id="KW-1185">Reference proteome</keyword>
<evidence type="ECO:0000313" key="4">
    <source>
        <dbReference type="Proteomes" id="UP001152759"/>
    </source>
</evidence>
<evidence type="ECO:0000256" key="2">
    <source>
        <dbReference type="SAM" id="Phobius"/>
    </source>
</evidence>
<dbReference type="InterPro" id="IPR036259">
    <property type="entry name" value="MFS_trans_sf"/>
</dbReference>
<sequence>MSIERLSDFFENGSWLICIPSVGFGLLSSERLVSVFGINNVNSFSQETVVWKIKGNIRDGVKMQDYERICLLVSVFAAVREFRPIAPFLTAFLTSPYVNLTSQEVNQEVYPHSTYSSLTQVVLVFLVTDYLRYKPMIVLGSIAGCILYLLLLAHPSLLRVQISQIFFGLFSTAHVAYFSYMYARIEDKSLYQEVTGHARASVLVGRFLNGLVAQLGISSGAFDYNDLLYLSVAGTVVTLAISLLFPPVQHSTYFHKRKSEPDQKIVDGVIHAHGGSDFKASENSPHFHDIKDSLHRKSLNKTAQPESALSHLWHDFKAAFSSPIVIKWSSWLVFAKGCHFLVN</sequence>
<dbReference type="AlphaFoldDB" id="A0A9P0A1P3"/>
<dbReference type="PANTHER" id="PTHR10686">
    <property type="entry name" value="FOLATE TRANSPORTER"/>
    <property type="match status" value="1"/>
</dbReference>
<keyword evidence="2" id="KW-0472">Membrane</keyword>
<evidence type="ECO:0000256" key="1">
    <source>
        <dbReference type="ARBA" id="ARBA00005773"/>
    </source>
</evidence>
<feature type="transmembrane region" description="Helical" evidence="2">
    <location>
        <begin position="136"/>
        <end position="153"/>
    </location>
</feature>
<dbReference type="EMBL" id="OU963862">
    <property type="protein sequence ID" value="CAH0382361.1"/>
    <property type="molecule type" value="Genomic_DNA"/>
</dbReference>
<reference evidence="3" key="1">
    <citation type="submission" date="2021-12" db="EMBL/GenBank/DDBJ databases">
        <authorList>
            <person name="King R."/>
        </authorList>
    </citation>
    <scope>NUCLEOTIDE SEQUENCE</scope>
</reference>
<accession>A0A9P0A1P3</accession>
<feature type="transmembrane region" description="Helical" evidence="2">
    <location>
        <begin position="228"/>
        <end position="248"/>
    </location>
</feature>
<dbReference type="GO" id="GO:0005886">
    <property type="term" value="C:plasma membrane"/>
    <property type="evidence" value="ECO:0007669"/>
    <property type="project" value="TreeGrafter"/>
</dbReference>
<organism evidence="3 4">
    <name type="scientific">Bemisia tabaci</name>
    <name type="common">Sweetpotato whitefly</name>
    <name type="synonym">Aleurodes tabaci</name>
    <dbReference type="NCBI Taxonomy" id="7038"/>
    <lineage>
        <taxon>Eukaryota</taxon>
        <taxon>Metazoa</taxon>
        <taxon>Ecdysozoa</taxon>
        <taxon>Arthropoda</taxon>
        <taxon>Hexapoda</taxon>
        <taxon>Insecta</taxon>
        <taxon>Pterygota</taxon>
        <taxon>Neoptera</taxon>
        <taxon>Paraneoptera</taxon>
        <taxon>Hemiptera</taxon>
        <taxon>Sternorrhyncha</taxon>
        <taxon>Aleyrodoidea</taxon>
        <taxon>Aleyrodidae</taxon>
        <taxon>Aleyrodinae</taxon>
        <taxon>Bemisia</taxon>
    </lineage>
</organism>
<gene>
    <name evidence="3" type="ORF">BEMITA_LOCUS1910</name>
</gene>
<dbReference type="PANTHER" id="PTHR10686:SF18">
    <property type="entry name" value="IP11787P-RELATED"/>
    <property type="match status" value="1"/>
</dbReference>